<reference evidence="5 6" key="1">
    <citation type="submission" date="2018-07" db="EMBL/GenBank/DDBJ databases">
        <title>High-quality-draft genome sequence of Gaiella occulta.</title>
        <authorList>
            <person name="Severino R."/>
            <person name="Froufe H.J.C."/>
            <person name="Rainey F.A."/>
            <person name="Barroso C."/>
            <person name="Albuquerque L."/>
            <person name="Lobo-Da-Cunha A."/>
            <person name="Da Costa M.S."/>
            <person name="Egas C."/>
        </authorList>
    </citation>
    <scope>NUCLEOTIDE SEQUENCE [LARGE SCALE GENOMIC DNA]</scope>
    <source>
        <strain evidence="5 6">F2-233</strain>
    </source>
</reference>
<dbReference type="Gene3D" id="3.40.50.1970">
    <property type="match status" value="1"/>
</dbReference>
<feature type="domain" description="Fe-containing alcohol dehydrogenase-like C-terminal" evidence="4">
    <location>
        <begin position="156"/>
        <end position="338"/>
    </location>
</feature>
<evidence type="ECO:0000256" key="1">
    <source>
        <dbReference type="ARBA" id="ARBA00007358"/>
    </source>
</evidence>
<organism evidence="5 6">
    <name type="scientific">Gaiella occulta</name>
    <dbReference type="NCBI Taxonomy" id="1002870"/>
    <lineage>
        <taxon>Bacteria</taxon>
        <taxon>Bacillati</taxon>
        <taxon>Actinomycetota</taxon>
        <taxon>Thermoleophilia</taxon>
        <taxon>Gaiellales</taxon>
        <taxon>Gaiellaceae</taxon>
        <taxon>Gaiella</taxon>
    </lineage>
</organism>
<dbReference type="EMBL" id="QQZY01000004">
    <property type="protein sequence ID" value="RDI74217.1"/>
    <property type="molecule type" value="Genomic_DNA"/>
</dbReference>
<feature type="domain" description="Alcohol dehydrogenase iron-type/glycerol dehydrogenase GldA" evidence="3">
    <location>
        <begin position="5"/>
        <end position="145"/>
    </location>
</feature>
<dbReference type="OrthoDB" id="3812122at2"/>
<dbReference type="PANTHER" id="PTHR11496:SF102">
    <property type="entry name" value="ALCOHOL DEHYDROGENASE 4"/>
    <property type="match status" value="1"/>
</dbReference>
<dbReference type="RefSeq" id="WP_114796224.1">
    <property type="nucleotide sequence ID" value="NZ_QQZY01000004.1"/>
</dbReference>
<reference evidence="6" key="2">
    <citation type="journal article" date="2019" name="MicrobiologyOpen">
        <title>High-quality draft genome sequence of Gaiella occulta isolated from a 150 meter deep mineral water borehole and comparison with the genome sequences of other deep-branching lineages of the phylum Actinobacteria.</title>
        <authorList>
            <person name="Severino R."/>
            <person name="Froufe H.J.C."/>
            <person name="Barroso C."/>
            <person name="Albuquerque L."/>
            <person name="Lobo-da-Cunha A."/>
            <person name="da Costa M.S."/>
            <person name="Egas C."/>
        </authorList>
    </citation>
    <scope>NUCLEOTIDE SEQUENCE [LARGE SCALE GENOMIC DNA]</scope>
    <source>
        <strain evidence="6">F2-233</strain>
    </source>
</reference>
<evidence type="ECO:0000259" key="4">
    <source>
        <dbReference type="Pfam" id="PF25137"/>
    </source>
</evidence>
<keyword evidence="6" id="KW-1185">Reference proteome</keyword>
<evidence type="ECO:0000313" key="5">
    <source>
        <dbReference type="EMBL" id="RDI74217.1"/>
    </source>
</evidence>
<comment type="caution">
    <text evidence="5">The sequence shown here is derived from an EMBL/GenBank/DDBJ whole genome shotgun (WGS) entry which is preliminary data.</text>
</comment>
<evidence type="ECO:0000259" key="3">
    <source>
        <dbReference type="Pfam" id="PF00465"/>
    </source>
</evidence>
<dbReference type="AlphaFoldDB" id="A0A7M2YXL4"/>
<accession>A0A7M2YXL4</accession>
<dbReference type="Gene3D" id="1.20.1090.10">
    <property type="entry name" value="Dehydroquinate synthase-like - alpha domain"/>
    <property type="match status" value="1"/>
</dbReference>
<gene>
    <name evidence="5" type="ORF">Gocc_1793</name>
</gene>
<dbReference type="Pfam" id="PF00465">
    <property type="entry name" value="Fe-ADH"/>
    <property type="match status" value="1"/>
</dbReference>
<dbReference type="InterPro" id="IPR001670">
    <property type="entry name" value="ADH_Fe/GldA"/>
</dbReference>
<evidence type="ECO:0000313" key="6">
    <source>
        <dbReference type="Proteomes" id="UP000254134"/>
    </source>
</evidence>
<dbReference type="GO" id="GO:0046872">
    <property type="term" value="F:metal ion binding"/>
    <property type="evidence" value="ECO:0007669"/>
    <property type="project" value="InterPro"/>
</dbReference>
<dbReference type="InterPro" id="IPR056798">
    <property type="entry name" value="ADH_Fe_C"/>
</dbReference>
<dbReference type="InterPro" id="IPR039697">
    <property type="entry name" value="Alcohol_dehydrogenase_Fe"/>
</dbReference>
<comment type="similarity">
    <text evidence="1">Belongs to the iron-containing alcohol dehydrogenase family.</text>
</comment>
<protein>
    <submittedName>
        <fullName evidence="5">Alcohol dehydrogenase class IV</fullName>
    </submittedName>
</protein>
<dbReference type="GO" id="GO:0004022">
    <property type="term" value="F:alcohol dehydrogenase (NAD+) activity"/>
    <property type="evidence" value="ECO:0007669"/>
    <property type="project" value="TreeGrafter"/>
</dbReference>
<proteinExistence type="inferred from homology"/>
<dbReference type="Pfam" id="PF25137">
    <property type="entry name" value="ADH_Fe_C"/>
    <property type="match status" value="1"/>
</dbReference>
<dbReference type="PANTHER" id="PTHR11496">
    <property type="entry name" value="ALCOHOL DEHYDROGENASE"/>
    <property type="match status" value="1"/>
</dbReference>
<keyword evidence="2" id="KW-0560">Oxidoreductase</keyword>
<name>A0A7M2YXL4_9ACTN</name>
<dbReference type="SUPFAM" id="SSF56796">
    <property type="entry name" value="Dehydroquinate synthase-like"/>
    <property type="match status" value="1"/>
</dbReference>
<dbReference type="Proteomes" id="UP000254134">
    <property type="component" value="Unassembled WGS sequence"/>
</dbReference>
<sequence length="339" mass="34506">MSARIVRFGPGALARLPEVLAEVGVERPLLVTTLRGARSAGALARAGLFDGVRPHVPLETVHAAAAAARRARADGIVALGGGSAIDTAKAAAVELLDEVEPRIVVVPTTYAGAEWTPYFGMLLEPGRKGGGADARVRPVAAVYDPLLTLELPPGDTVGTAMNALAHCAEAYYHPRSGPEAAGRADAGAAAIARALPAVVEEPRSLAERTRLLEGAMHAAIALDESGLCLGHAMAQALGGRYGLAQGTANALCLPAALRFNAEAVPAAVARFGRALAADDAAAGVEQLARLGGFGRLRDQGVPAGDLPAVAEEIAARPGARANPKPASAAQIAELLRAVW</sequence>
<evidence type="ECO:0000256" key="2">
    <source>
        <dbReference type="ARBA" id="ARBA00023002"/>
    </source>
</evidence>